<keyword evidence="1 6" id="KW-0479">Metal-binding</keyword>
<dbReference type="InterPro" id="IPR008971">
    <property type="entry name" value="HSP40/DnaJ_pept-bd"/>
</dbReference>
<dbReference type="Pfam" id="PF01556">
    <property type="entry name" value="DnaJ_C"/>
    <property type="match status" value="1"/>
</dbReference>
<dbReference type="Proteomes" id="UP000887563">
    <property type="component" value="Unplaced"/>
</dbReference>
<dbReference type="SUPFAM" id="SSF49493">
    <property type="entry name" value="HSP40/DnaJ peptide-binding domain"/>
    <property type="match status" value="2"/>
</dbReference>
<dbReference type="WBParaSite" id="Minc3s00478g13018">
    <property type="protein sequence ID" value="Minc3s00478g13018"/>
    <property type="gene ID" value="Minc3s00478g13018"/>
</dbReference>
<sequence>MKEINEAYSVLSDKEKRQKYDSFGTADESSFYSNSGIYFWNKKKVSLLFKRNCSSCNATGAYSASDIVFCYYCEGKEIINTIQKTLLGHIRTQTVCDKCLGKGKMIKRVCVSCKGKKIIQAREEFILNIPRGIKSDTEYRYKGMGNDIGTGKRGDLLVTFLVKKSKYFERKEDDIHVKVPISIFDSIFGSYVKIFTLEGIETINVLIGSESGFSVYLPKKGCYTGINTSERGSLRV</sequence>
<dbReference type="AlphaFoldDB" id="A0A914LFC6"/>
<dbReference type="SUPFAM" id="SSF57938">
    <property type="entry name" value="DnaJ/Hsp40 cysteine-rich domain"/>
    <property type="match status" value="1"/>
</dbReference>
<keyword evidence="8" id="KW-1185">Reference proteome</keyword>
<dbReference type="PANTHER" id="PTHR43096">
    <property type="entry name" value="DNAJ HOMOLOG 1, MITOCHONDRIAL-RELATED"/>
    <property type="match status" value="1"/>
</dbReference>
<dbReference type="GO" id="GO:0008270">
    <property type="term" value="F:zinc ion binding"/>
    <property type="evidence" value="ECO:0007669"/>
    <property type="project" value="UniProtKB-KW"/>
</dbReference>
<evidence type="ECO:0000313" key="8">
    <source>
        <dbReference type="Proteomes" id="UP000887563"/>
    </source>
</evidence>
<dbReference type="InterPro" id="IPR001305">
    <property type="entry name" value="HSP_DnaJ_Cys-rich_dom"/>
</dbReference>
<reference evidence="9" key="1">
    <citation type="submission" date="2022-11" db="UniProtKB">
        <authorList>
            <consortium name="WormBaseParasite"/>
        </authorList>
    </citation>
    <scope>IDENTIFICATION</scope>
</reference>
<evidence type="ECO:0000256" key="3">
    <source>
        <dbReference type="ARBA" id="ARBA00022771"/>
    </source>
</evidence>
<keyword evidence="4 6" id="KW-0862">Zinc</keyword>
<proteinExistence type="predicted"/>
<evidence type="ECO:0000259" key="7">
    <source>
        <dbReference type="PROSITE" id="PS51188"/>
    </source>
</evidence>
<protein>
    <submittedName>
        <fullName evidence="9">CR-type domain-containing protein</fullName>
    </submittedName>
</protein>
<keyword evidence="3 6" id="KW-0863">Zinc-finger</keyword>
<dbReference type="CDD" id="cd10747">
    <property type="entry name" value="DnaJ_C"/>
    <property type="match status" value="1"/>
</dbReference>
<evidence type="ECO:0000256" key="5">
    <source>
        <dbReference type="ARBA" id="ARBA00023186"/>
    </source>
</evidence>
<dbReference type="InterPro" id="IPR036869">
    <property type="entry name" value="J_dom_sf"/>
</dbReference>
<dbReference type="InterPro" id="IPR002939">
    <property type="entry name" value="DnaJ_C"/>
</dbReference>
<dbReference type="GO" id="GO:0031072">
    <property type="term" value="F:heat shock protein binding"/>
    <property type="evidence" value="ECO:0007669"/>
    <property type="project" value="InterPro"/>
</dbReference>
<organism evidence="8 9">
    <name type="scientific">Meloidogyne incognita</name>
    <name type="common">Southern root-knot nematode worm</name>
    <name type="synonym">Oxyuris incognita</name>
    <dbReference type="NCBI Taxonomy" id="6306"/>
    <lineage>
        <taxon>Eukaryota</taxon>
        <taxon>Metazoa</taxon>
        <taxon>Ecdysozoa</taxon>
        <taxon>Nematoda</taxon>
        <taxon>Chromadorea</taxon>
        <taxon>Rhabditida</taxon>
        <taxon>Tylenchina</taxon>
        <taxon>Tylenchomorpha</taxon>
        <taxon>Tylenchoidea</taxon>
        <taxon>Meloidogynidae</taxon>
        <taxon>Meloidogyninae</taxon>
        <taxon>Meloidogyne</taxon>
        <taxon>Meloidogyne incognita group</taxon>
    </lineage>
</organism>
<dbReference type="FunFam" id="2.10.230.10:FF:000002">
    <property type="entry name" value="Molecular chaperone DnaJ"/>
    <property type="match status" value="1"/>
</dbReference>
<accession>A0A914LFC6</accession>
<dbReference type="SUPFAM" id="SSF46565">
    <property type="entry name" value="Chaperone J-domain"/>
    <property type="match status" value="1"/>
</dbReference>
<dbReference type="InterPro" id="IPR036410">
    <property type="entry name" value="HSP_DnaJ_Cys-rich_dom_sf"/>
</dbReference>
<evidence type="ECO:0000256" key="2">
    <source>
        <dbReference type="ARBA" id="ARBA00022737"/>
    </source>
</evidence>
<name>A0A914LFC6_MELIC</name>
<evidence type="ECO:0000256" key="4">
    <source>
        <dbReference type="ARBA" id="ARBA00022833"/>
    </source>
</evidence>
<dbReference type="CDD" id="cd10719">
    <property type="entry name" value="DnaJ_zf"/>
    <property type="match status" value="1"/>
</dbReference>
<evidence type="ECO:0000313" key="9">
    <source>
        <dbReference type="WBParaSite" id="Minc3s00478g13018"/>
    </source>
</evidence>
<feature type="zinc finger region" description="CR-type" evidence="6">
    <location>
        <begin position="40"/>
        <end position="122"/>
    </location>
</feature>
<dbReference type="Gene3D" id="2.10.230.10">
    <property type="entry name" value="Heat shock protein DnaJ, cysteine-rich domain"/>
    <property type="match status" value="1"/>
</dbReference>
<dbReference type="Gene3D" id="1.10.287.110">
    <property type="entry name" value="DnaJ domain"/>
    <property type="match status" value="1"/>
</dbReference>
<dbReference type="GO" id="GO:0042026">
    <property type="term" value="P:protein refolding"/>
    <property type="evidence" value="ECO:0007669"/>
    <property type="project" value="TreeGrafter"/>
</dbReference>
<dbReference type="Gene3D" id="2.60.260.20">
    <property type="entry name" value="Urease metallochaperone UreE, N-terminal domain"/>
    <property type="match status" value="2"/>
</dbReference>
<keyword evidence="2" id="KW-0677">Repeat</keyword>
<dbReference type="GO" id="GO:0005737">
    <property type="term" value="C:cytoplasm"/>
    <property type="evidence" value="ECO:0007669"/>
    <property type="project" value="TreeGrafter"/>
</dbReference>
<evidence type="ECO:0000256" key="6">
    <source>
        <dbReference type="PROSITE-ProRule" id="PRU00546"/>
    </source>
</evidence>
<feature type="domain" description="CR-type" evidence="7">
    <location>
        <begin position="40"/>
        <end position="122"/>
    </location>
</feature>
<dbReference type="PROSITE" id="PS51188">
    <property type="entry name" value="ZF_CR"/>
    <property type="match status" value="1"/>
</dbReference>
<dbReference type="PANTHER" id="PTHR43096:SF52">
    <property type="entry name" value="DNAJ HOMOLOG 1, MITOCHONDRIAL-RELATED"/>
    <property type="match status" value="1"/>
</dbReference>
<dbReference type="GO" id="GO:0051082">
    <property type="term" value="F:unfolded protein binding"/>
    <property type="evidence" value="ECO:0007669"/>
    <property type="project" value="InterPro"/>
</dbReference>
<keyword evidence="5" id="KW-0143">Chaperone</keyword>
<evidence type="ECO:0000256" key="1">
    <source>
        <dbReference type="ARBA" id="ARBA00022723"/>
    </source>
</evidence>